<dbReference type="EMBL" id="CP002606">
    <property type="protein sequence ID" value="AEA33452.1"/>
    <property type="molecule type" value="Genomic_DNA"/>
</dbReference>
<dbReference type="InParanoid" id="F2LUC6"/>
<dbReference type="Proteomes" id="UP000008139">
    <property type="component" value="Chromosome"/>
</dbReference>
<dbReference type="CDD" id="cd00077">
    <property type="entry name" value="HDc"/>
    <property type="match status" value="1"/>
</dbReference>
<feature type="coiled-coil region" evidence="1">
    <location>
        <begin position="367"/>
        <end position="394"/>
    </location>
</feature>
<evidence type="ECO:0000259" key="3">
    <source>
        <dbReference type="PROSITE" id="PS51832"/>
    </source>
</evidence>
<dbReference type="PROSITE" id="PS51831">
    <property type="entry name" value="HD"/>
    <property type="match status" value="1"/>
</dbReference>
<accession>F2LUC6</accession>
<dbReference type="eggNOG" id="COG2206">
    <property type="taxonomic scope" value="Bacteria"/>
</dbReference>
<dbReference type="SMART" id="SM00471">
    <property type="entry name" value="HDc"/>
    <property type="match status" value="1"/>
</dbReference>
<evidence type="ECO:0000313" key="5">
    <source>
        <dbReference type="Proteomes" id="UP000008139"/>
    </source>
</evidence>
<dbReference type="PROSITE" id="PS51832">
    <property type="entry name" value="HD_GYP"/>
    <property type="match status" value="1"/>
</dbReference>
<evidence type="ECO:0000256" key="1">
    <source>
        <dbReference type="SAM" id="Coils"/>
    </source>
</evidence>
<dbReference type="SUPFAM" id="SSF109604">
    <property type="entry name" value="HD-domain/PDEase-like"/>
    <property type="match status" value="1"/>
</dbReference>
<organism evidence="4 5">
    <name type="scientific">Hippea maritima (strain ATCC 700847 / DSM 10411 / MH2)</name>
    <dbReference type="NCBI Taxonomy" id="760142"/>
    <lineage>
        <taxon>Bacteria</taxon>
        <taxon>Pseudomonadati</taxon>
        <taxon>Campylobacterota</taxon>
        <taxon>Desulfurellia</taxon>
        <taxon>Desulfurellales</taxon>
        <taxon>Hippeaceae</taxon>
        <taxon>Hippea</taxon>
    </lineage>
</organism>
<feature type="domain" description="HD-GYP" evidence="3">
    <location>
        <begin position="155"/>
        <end position="348"/>
    </location>
</feature>
<dbReference type="PANTHER" id="PTHR43155">
    <property type="entry name" value="CYCLIC DI-GMP PHOSPHODIESTERASE PA4108-RELATED"/>
    <property type="match status" value="1"/>
</dbReference>
<evidence type="ECO:0000313" key="4">
    <source>
        <dbReference type="EMBL" id="AEA33452.1"/>
    </source>
</evidence>
<keyword evidence="5" id="KW-1185">Reference proteome</keyword>
<reference evidence="4 5" key="1">
    <citation type="journal article" date="2011" name="Stand. Genomic Sci.">
        <title>Complete genome sequence of the thermophilic sulfur-reducer Hippea maritima type strain (MH(2)).</title>
        <authorList>
            <person name="Huntemann M."/>
            <person name="Lu M."/>
            <person name="Nolan M."/>
            <person name="Lapidus A."/>
            <person name="Lucas S."/>
            <person name="Hammon N."/>
            <person name="Deshpande S."/>
            <person name="Cheng J.F."/>
            <person name="Tapia R."/>
            <person name="Han C."/>
            <person name="Goodwin L."/>
            <person name="Pitluck S."/>
            <person name="Liolios K."/>
            <person name="Pagani I."/>
            <person name="Ivanova N."/>
            <person name="Ovchinikova G."/>
            <person name="Pati A."/>
            <person name="Chen A."/>
            <person name="Palaniappan K."/>
            <person name="Land M."/>
            <person name="Hauser L."/>
            <person name="Jeffries C.D."/>
            <person name="Detter J.C."/>
            <person name="Brambilla E.M."/>
            <person name="Rohde M."/>
            <person name="Spring S."/>
            <person name="Goker M."/>
            <person name="Woyke T."/>
            <person name="Bristow J."/>
            <person name="Eisen J.A."/>
            <person name="Markowitz V."/>
            <person name="Hugenholtz P."/>
            <person name="Kyrpides N.C."/>
            <person name="Klenk H.P."/>
            <person name="Mavromatis K."/>
        </authorList>
    </citation>
    <scope>NUCLEOTIDE SEQUENCE [LARGE SCALE GENOMIC DNA]</scope>
    <source>
        <strain evidence="5">ATCC 700847 / DSM 10411 / MH2</strain>
    </source>
</reference>
<evidence type="ECO:0000259" key="2">
    <source>
        <dbReference type="PROSITE" id="PS51831"/>
    </source>
</evidence>
<dbReference type="InterPro" id="IPR003607">
    <property type="entry name" value="HD/PDEase_dom"/>
</dbReference>
<dbReference type="PANTHER" id="PTHR43155:SF2">
    <property type="entry name" value="CYCLIC DI-GMP PHOSPHODIESTERASE PA4108"/>
    <property type="match status" value="1"/>
</dbReference>
<dbReference type="NCBIfam" id="TIGR00277">
    <property type="entry name" value="HDIG"/>
    <property type="match status" value="1"/>
</dbReference>
<proteinExistence type="predicted"/>
<dbReference type="InterPro" id="IPR006675">
    <property type="entry name" value="HDIG_dom"/>
</dbReference>
<dbReference type="GO" id="GO:0016787">
    <property type="term" value="F:hydrolase activity"/>
    <property type="evidence" value="ECO:0007669"/>
    <property type="project" value="UniProtKB-KW"/>
</dbReference>
<keyword evidence="1" id="KW-0175">Coiled coil</keyword>
<protein>
    <submittedName>
        <fullName evidence="4">Metal dependent phosphohydrolase</fullName>
    </submittedName>
</protein>
<dbReference type="HOGENOM" id="CLU_539434_0_0_7"/>
<gene>
    <name evidence="4" type="ordered locus">Hipma_0480</name>
</gene>
<dbReference type="AlphaFoldDB" id="F2LUC6"/>
<dbReference type="KEGG" id="hmr:Hipma_0480"/>
<reference evidence="5" key="2">
    <citation type="submission" date="2011-03" db="EMBL/GenBank/DDBJ databases">
        <title>The complete genome of Hippea maritima DSM 10411.</title>
        <authorList>
            <consortium name="US DOE Joint Genome Institute (JGI-PGF)"/>
            <person name="Lucas S."/>
            <person name="Copeland A."/>
            <person name="Lapidus A."/>
            <person name="Bruce D."/>
            <person name="Goodwin L."/>
            <person name="Pitluck S."/>
            <person name="Peters L."/>
            <person name="Kyrpides N."/>
            <person name="Mavromatis K."/>
            <person name="Pagani I."/>
            <person name="Ivanova N."/>
            <person name="Mikhailova N."/>
            <person name="Lu M."/>
            <person name="Detter J.C."/>
            <person name="Tapia R."/>
            <person name="Han C."/>
            <person name="Land M."/>
            <person name="Hauser L."/>
            <person name="Markowitz V."/>
            <person name="Cheng J.-F."/>
            <person name="Hugenholtz P."/>
            <person name="Woyke T."/>
            <person name="Wu D."/>
            <person name="Spring S."/>
            <person name="Schroeder M."/>
            <person name="Brambilla E."/>
            <person name="Klenk H.-P."/>
            <person name="Eisen J.A."/>
        </authorList>
    </citation>
    <scope>NUCLEOTIDE SEQUENCE [LARGE SCALE GENOMIC DNA]</scope>
    <source>
        <strain evidence="5">ATCC 700847 / DSM 10411 / MH2</strain>
    </source>
</reference>
<dbReference type="InterPro" id="IPR006674">
    <property type="entry name" value="HD_domain"/>
</dbReference>
<feature type="domain" description="HD" evidence="2">
    <location>
        <begin position="177"/>
        <end position="297"/>
    </location>
</feature>
<dbReference type="InterPro" id="IPR037522">
    <property type="entry name" value="HD_GYP_dom"/>
</dbReference>
<keyword evidence="4" id="KW-0378">Hydrolase</keyword>
<dbReference type="Gene3D" id="1.10.3210.10">
    <property type="entry name" value="Hypothetical protein af1432"/>
    <property type="match status" value="1"/>
</dbReference>
<dbReference type="OrthoDB" id="9769359at2"/>
<dbReference type="STRING" id="760142.Hipma_0480"/>
<dbReference type="Pfam" id="PF13487">
    <property type="entry name" value="HD_5"/>
    <property type="match status" value="1"/>
</dbReference>
<sequence>MKINELVKDLSKDLQDITQDIMQISGILLKDIDLKETTQSQIRLSLIKPLVKLNVDSIHIVDKSGKVKLGFPQNGLYSINIKNLLKHGEIFNSPVVAKKIFKNEGLSNFILRKLQCSDEYIVVAINSKTKPYRVKLIHTVIAILDEKIELAKLTSKSNAFSLLRLLIEILYRFDKETYMHSFRVRKYAVQLAKILNTPEDKIKDIALSAMLHDIGKLFLPFDVLKKNDKLSKEEFEAIKMHVIKGHEILRALGFKEEILDAVLHHHEKIDGSGYPDGTTKLSDTTAIIAMADILDAVQSARTYKNKTGYKKLIAEIRQFEGKLPQNIINAAEKLITSDTFWIIKKLSSKKEKSIKYAQTGNDIFGQLVQLKNENKGLEHQIKVYKKIIEATQKNYEKLLFELKGKVVSDGKEKKSKLNTIYEFIKDSEKIEGIAVIENGSIKELVGKIPLEALNKIILEGSRSLRTENGLIYRIVLDESEICVLFKKEAKKLSKSSELLIKSLLR</sequence>
<dbReference type="RefSeq" id="WP_013681493.1">
    <property type="nucleotide sequence ID" value="NC_015318.1"/>
</dbReference>
<name>F2LUC6_HIPMA</name>